<keyword evidence="6" id="KW-1185">Reference proteome</keyword>
<dbReference type="KEGG" id="upv:EJN92_04785"/>
<dbReference type="InterPro" id="IPR038772">
    <property type="entry name" value="Sph/SMPD2-like"/>
</dbReference>
<keyword evidence="1 3" id="KW-0732">Signal</keyword>
<organism evidence="5 6">
    <name type="scientific">Undibacterium parvum</name>
    <dbReference type="NCBI Taxonomy" id="401471"/>
    <lineage>
        <taxon>Bacteria</taxon>
        <taxon>Pseudomonadati</taxon>
        <taxon>Pseudomonadota</taxon>
        <taxon>Betaproteobacteria</taxon>
        <taxon>Burkholderiales</taxon>
        <taxon>Oxalobacteraceae</taxon>
        <taxon>Undibacterium</taxon>
    </lineage>
</organism>
<dbReference type="SUPFAM" id="SSF56219">
    <property type="entry name" value="DNase I-like"/>
    <property type="match status" value="1"/>
</dbReference>
<dbReference type="PANTHER" id="PTHR16320">
    <property type="entry name" value="SPHINGOMYELINASE FAMILY MEMBER"/>
    <property type="match status" value="1"/>
</dbReference>
<evidence type="ECO:0000313" key="5">
    <source>
        <dbReference type="EMBL" id="AZP11378.1"/>
    </source>
</evidence>
<reference evidence="5 6" key="1">
    <citation type="journal article" date="2011" name="Int. J. Syst. Evol. Microbiol.">
        <title>Description of Undibacterium oligocarboniphilum sp. nov., isolated from purified water, and Undibacterium pigrum strain CCUG 49012 as the type strain of Undibacterium parvum sp. nov., and emended descriptions of the genus Undibacterium and the species Undibacterium pigrum.</title>
        <authorList>
            <person name="Eder W."/>
            <person name="Wanner G."/>
            <person name="Ludwig W."/>
            <person name="Busse H.J."/>
            <person name="Ziemke-Kageler F."/>
            <person name="Lang E."/>
        </authorList>
    </citation>
    <scope>NUCLEOTIDE SEQUENCE [LARGE SCALE GENOMIC DNA]</scope>
    <source>
        <strain evidence="5 6">DSM 23061</strain>
    </source>
</reference>
<dbReference type="EMBL" id="CP034464">
    <property type="protein sequence ID" value="AZP11378.1"/>
    <property type="molecule type" value="Genomic_DNA"/>
</dbReference>
<evidence type="ECO:0000256" key="3">
    <source>
        <dbReference type="SAM" id="SignalP"/>
    </source>
</evidence>
<proteinExistence type="predicted"/>
<feature type="domain" description="Endonuclease/exonuclease/phosphatase" evidence="4">
    <location>
        <begin position="57"/>
        <end position="313"/>
    </location>
</feature>
<accession>A0A3Q9BP68</accession>
<sequence length="509" mass="57274">MKKILCTLVLAMTAAQAYAAYPEDLKLSSWNTMLLPLSAFPNFGQLQRAQLIAQAPSLEQQEVVAFQELFDNRASLELLASMKSRFPYQTPVIGRAKTGWDKTEGTWRDAVPEDGGVAIVSKWPIAEKIQYLYNAAGCGDDFPSLKGFAYAKIDRKGEFYHVISTHLQSESSWGCSGNGGHAAIRQAQLAEIRSWIDRKGIPNSEMVVITGDFNINRWNTTEYRAMLSTLNVQEPRYVGVPHSFDTVSNGVALERYGARTGDPQEYLDYILIDRSHRQPTVWHNLAIDPPSPQWKVQDATSKRSYTYTDYSDHYPVQAFARADTSTPTHSYVDQAGSYRQVGLQNVGNGRWLQSAADAQGWLKTDAAQFGAPRTRFNLSNNFSMRDNGCLRSGEYLRIERSDLANTFLTWSGALTANQYSYYSSPGSLQADPELRLINVSNPQGCLKEGDLVAFKSWARAADYYLSAWPDGSYKDRLYVWTSSLGLYEQFRVHLPLKPGNLDWRMQLAY</sequence>
<dbReference type="GO" id="GO:0004767">
    <property type="term" value="F:sphingomyelin phosphodiesterase activity"/>
    <property type="evidence" value="ECO:0007669"/>
    <property type="project" value="UniProtKB-EC"/>
</dbReference>
<dbReference type="Pfam" id="PF03372">
    <property type="entry name" value="Exo_endo_phos"/>
    <property type="match status" value="1"/>
</dbReference>
<gene>
    <name evidence="5" type="primary">sph</name>
    <name evidence="5" type="ORF">EJN92_04785</name>
</gene>
<evidence type="ECO:0000313" key="6">
    <source>
        <dbReference type="Proteomes" id="UP000275663"/>
    </source>
</evidence>
<dbReference type="CDD" id="cd09078">
    <property type="entry name" value="nSMase"/>
    <property type="match status" value="1"/>
</dbReference>
<dbReference type="InterPro" id="IPR036691">
    <property type="entry name" value="Endo/exonu/phosph_ase_sf"/>
</dbReference>
<protein>
    <submittedName>
        <fullName evidence="5">Sphingomyelin phosphodiesterase</fullName>
        <ecNumber evidence="5">3.1.4.12</ecNumber>
    </submittedName>
</protein>
<evidence type="ECO:0000256" key="2">
    <source>
        <dbReference type="ARBA" id="ARBA00022801"/>
    </source>
</evidence>
<dbReference type="InterPro" id="IPR017766">
    <property type="entry name" value="Sphingomyelinase/PLipase_C"/>
</dbReference>
<dbReference type="RefSeq" id="WP_126126766.1">
    <property type="nucleotide sequence ID" value="NZ_CP034464.1"/>
</dbReference>
<dbReference type="GO" id="GO:0005576">
    <property type="term" value="C:extracellular region"/>
    <property type="evidence" value="ECO:0007669"/>
    <property type="project" value="InterPro"/>
</dbReference>
<dbReference type="NCBIfam" id="TIGR03395">
    <property type="entry name" value="sphingomy"/>
    <property type="match status" value="1"/>
</dbReference>
<keyword evidence="2 5" id="KW-0378">Hydrolase</keyword>
<dbReference type="InterPro" id="IPR005135">
    <property type="entry name" value="Endo/exonuclease/phosphatase"/>
</dbReference>
<feature type="chain" id="PRO_5018700319" evidence="3">
    <location>
        <begin position="20"/>
        <end position="509"/>
    </location>
</feature>
<name>A0A3Q9BP68_9BURK</name>
<dbReference type="AlphaFoldDB" id="A0A3Q9BP68"/>
<dbReference type="Gene3D" id="3.60.10.10">
    <property type="entry name" value="Endonuclease/exonuclease/phosphatase"/>
    <property type="match status" value="1"/>
</dbReference>
<dbReference type="OrthoDB" id="338539at2"/>
<evidence type="ECO:0000256" key="1">
    <source>
        <dbReference type="ARBA" id="ARBA00022729"/>
    </source>
</evidence>
<evidence type="ECO:0000259" key="4">
    <source>
        <dbReference type="Pfam" id="PF03372"/>
    </source>
</evidence>
<dbReference type="EC" id="3.1.4.12" evidence="5"/>
<dbReference type="PANTHER" id="PTHR16320:SF23">
    <property type="entry name" value="SPHINGOMYELINASE C 1"/>
    <property type="match status" value="1"/>
</dbReference>
<dbReference type="Proteomes" id="UP000275663">
    <property type="component" value="Chromosome"/>
</dbReference>
<feature type="signal peptide" evidence="3">
    <location>
        <begin position="1"/>
        <end position="19"/>
    </location>
</feature>